<accession>A0ABV5DEG0</accession>
<keyword evidence="4" id="KW-0503">Monooxygenase</keyword>
<dbReference type="PANTHER" id="PTHR43476">
    <property type="entry name" value="3-(3-HYDROXY-PHENYL)PROPIONATE/3-HYDROXYCINNAMIC ACID HYDROXYLASE"/>
    <property type="match status" value="1"/>
</dbReference>
<dbReference type="InterPro" id="IPR002938">
    <property type="entry name" value="FAD-bd"/>
</dbReference>
<dbReference type="PANTHER" id="PTHR43476:SF5">
    <property type="entry name" value="FAD-DEPENDENT MONOOXYGENASE"/>
    <property type="match status" value="1"/>
</dbReference>
<evidence type="ECO:0000313" key="4">
    <source>
        <dbReference type="EMBL" id="MFB8751088.1"/>
    </source>
</evidence>
<dbReference type="SUPFAM" id="SSF51905">
    <property type="entry name" value="FAD/NAD(P)-binding domain"/>
    <property type="match status" value="1"/>
</dbReference>
<keyword evidence="5" id="KW-1185">Reference proteome</keyword>
<comment type="caution">
    <text evidence="4">The sequence shown here is derived from an EMBL/GenBank/DDBJ whole genome shotgun (WGS) entry which is preliminary data.</text>
</comment>
<feature type="domain" description="FAD-binding" evidence="3">
    <location>
        <begin position="16"/>
        <end position="361"/>
    </location>
</feature>
<evidence type="ECO:0000256" key="1">
    <source>
        <dbReference type="ARBA" id="ARBA00023002"/>
    </source>
</evidence>
<evidence type="ECO:0000259" key="3">
    <source>
        <dbReference type="Pfam" id="PF01494"/>
    </source>
</evidence>
<dbReference type="InterPro" id="IPR036188">
    <property type="entry name" value="FAD/NAD-bd_sf"/>
</dbReference>
<dbReference type="RefSeq" id="WP_376719269.1">
    <property type="nucleotide sequence ID" value="NZ_JAYMRR010000010.1"/>
</dbReference>
<feature type="region of interest" description="Disordered" evidence="2">
    <location>
        <begin position="426"/>
        <end position="455"/>
    </location>
</feature>
<dbReference type="Proteomes" id="UP001585018">
    <property type="component" value="Unassembled WGS sequence"/>
</dbReference>
<gene>
    <name evidence="4" type="ORF">VSS30_20015</name>
</gene>
<dbReference type="EMBL" id="JAYMRR010000010">
    <property type="protein sequence ID" value="MFB8751088.1"/>
    <property type="molecule type" value="Genomic_DNA"/>
</dbReference>
<protein>
    <submittedName>
        <fullName evidence="4">FAD-dependent monooxygenase</fullName>
    </submittedName>
</protein>
<feature type="compositionally biased region" description="Pro residues" evidence="2">
    <location>
        <begin position="428"/>
        <end position="444"/>
    </location>
</feature>
<evidence type="ECO:0000313" key="5">
    <source>
        <dbReference type="Proteomes" id="UP001585018"/>
    </source>
</evidence>
<dbReference type="Gene3D" id="3.50.50.60">
    <property type="entry name" value="FAD/NAD(P)-binding domain"/>
    <property type="match status" value="2"/>
</dbReference>
<keyword evidence="1" id="KW-0560">Oxidoreductase</keyword>
<dbReference type="InterPro" id="IPR050631">
    <property type="entry name" value="PheA/TfdB_FAD_monoxygenase"/>
</dbReference>
<sequence>MASPRVPEMNRANAPRVDVCVVGAGPAGLALTLMLLRSGVEVALVERSTGLNRDFHGEILQPGGQRVLDELGVLSAARARGARELDGFQVLQDERVLLDVDYRRLPAPYDRLLALPQRHLLDELLAACRELPGLTFLEGHRVSGLVRERGRIAGVVAHRRDGGTATVRAHVVVGADGRYSRTRTLAGIDAGRREAFDQDVAWFTLPAPGRATGAVRVHRTATGALLVHDTHPDRLRVGWTLPHRTWNRVAVRGIQDVRRELADALPGFADLIHTHLRSLSDLTLLDVFAAQAGRWVDDGLLLVGDSAHTHGPIGAQGINLALQDAAAAHPVLLDAVGAGDAGRDRLLPYERRRRPAAAGVHRVQRIQAKALLGRSGPLATRLRSRAASVVTRSRIGERVTHRIAYGPDPATVRTDLFTAPALATAAPAPAPANPAPAPANPAPAPASLARPGTGR</sequence>
<dbReference type="PRINTS" id="PR00420">
    <property type="entry name" value="RNGMNOXGNASE"/>
</dbReference>
<dbReference type="Pfam" id="PF01494">
    <property type="entry name" value="FAD_binding_3"/>
    <property type="match status" value="1"/>
</dbReference>
<organism evidence="4 5">
    <name type="scientific">Streptomyces parvulus</name>
    <dbReference type="NCBI Taxonomy" id="146923"/>
    <lineage>
        <taxon>Bacteria</taxon>
        <taxon>Bacillati</taxon>
        <taxon>Actinomycetota</taxon>
        <taxon>Actinomycetes</taxon>
        <taxon>Kitasatosporales</taxon>
        <taxon>Streptomycetaceae</taxon>
        <taxon>Streptomyces</taxon>
    </lineage>
</organism>
<evidence type="ECO:0000256" key="2">
    <source>
        <dbReference type="SAM" id="MobiDB-lite"/>
    </source>
</evidence>
<reference evidence="4 5" key="1">
    <citation type="submission" date="2024-01" db="EMBL/GenBank/DDBJ databases">
        <title>Genome mining of biosynthetic gene clusters to explore secondary metabolites of Streptomyces sp.</title>
        <authorList>
            <person name="Baig A."/>
            <person name="Ajitkumar Shintre N."/>
            <person name="Kumar H."/>
            <person name="Anbarasu A."/>
            <person name="Ramaiah S."/>
        </authorList>
    </citation>
    <scope>NUCLEOTIDE SEQUENCE [LARGE SCALE GENOMIC DNA]</scope>
    <source>
        <strain evidence="4 5">A03</strain>
    </source>
</reference>
<dbReference type="GO" id="GO:0004497">
    <property type="term" value="F:monooxygenase activity"/>
    <property type="evidence" value="ECO:0007669"/>
    <property type="project" value="UniProtKB-KW"/>
</dbReference>
<proteinExistence type="predicted"/>
<name>A0ABV5DEG0_9ACTN</name>